<evidence type="ECO:0000256" key="4">
    <source>
        <dbReference type="ARBA" id="ARBA00010231"/>
    </source>
</evidence>
<dbReference type="Gene3D" id="3.40.120.10">
    <property type="entry name" value="Alpha-D-Glucose-1,6-Bisphosphate, subunit A, domain 3"/>
    <property type="match status" value="3"/>
</dbReference>
<evidence type="ECO:0000256" key="5">
    <source>
        <dbReference type="ARBA" id="ARBA00012730"/>
    </source>
</evidence>
<evidence type="ECO:0000256" key="8">
    <source>
        <dbReference type="ARBA" id="ARBA00022842"/>
    </source>
</evidence>
<evidence type="ECO:0000313" key="15">
    <source>
        <dbReference type="EMBL" id="ROR34478.1"/>
    </source>
</evidence>
<feature type="domain" description="Alpha-D-phosphohexomutase C-terminal" evidence="11">
    <location>
        <begin position="749"/>
        <end position="824"/>
    </location>
</feature>
<dbReference type="CDD" id="cd03089">
    <property type="entry name" value="PMM_PGM"/>
    <property type="match status" value="1"/>
</dbReference>
<evidence type="ECO:0000259" key="12">
    <source>
        <dbReference type="Pfam" id="PF02878"/>
    </source>
</evidence>
<keyword evidence="9" id="KW-0413">Isomerase</keyword>
<dbReference type="Gene3D" id="3.30.310.50">
    <property type="entry name" value="Alpha-D-phosphohexomutase, C-terminal domain"/>
    <property type="match status" value="1"/>
</dbReference>
<gene>
    <name evidence="15" type="ORF">EDC57_0376</name>
</gene>
<feature type="transmembrane region" description="Helical" evidence="10">
    <location>
        <begin position="258"/>
        <end position="278"/>
    </location>
</feature>
<evidence type="ECO:0000313" key="16">
    <source>
        <dbReference type="Proteomes" id="UP000276634"/>
    </source>
</evidence>
<protein>
    <recommendedName>
        <fullName evidence="5">phosphomannomutase</fullName>
        <ecNumber evidence="5">5.4.2.8</ecNumber>
    </recommendedName>
</protein>
<evidence type="ECO:0000256" key="9">
    <source>
        <dbReference type="ARBA" id="ARBA00023235"/>
    </source>
</evidence>
<evidence type="ECO:0000256" key="2">
    <source>
        <dbReference type="ARBA" id="ARBA00001946"/>
    </source>
</evidence>
<feature type="domain" description="Alpha-D-phosphohexomutase alpha/beta/alpha" evidence="14">
    <location>
        <begin position="634"/>
        <end position="742"/>
    </location>
</feature>
<dbReference type="RefSeq" id="WP_123399689.1">
    <property type="nucleotide sequence ID" value="NZ_RJVI01000001.1"/>
</dbReference>
<evidence type="ECO:0000256" key="10">
    <source>
        <dbReference type="SAM" id="Phobius"/>
    </source>
</evidence>
<dbReference type="AlphaFoldDB" id="A0A3N1Y7I7"/>
<dbReference type="OrthoDB" id="9803322at2"/>
<evidence type="ECO:0000259" key="13">
    <source>
        <dbReference type="Pfam" id="PF02879"/>
    </source>
</evidence>
<dbReference type="InterPro" id="IPR005841">
    <property type="entry name" value="Alpha-D-phosphohexomutase_SF"/>
</dbReference>
<dbReference type="Proteomes" id="UP000276634">
    <property type="component" value="Unassembled WGS sequence"/>
</dbReference>
<dbReference type="EC" id="5.4.2.8" evidence="5"/>
<keyword evidence="6" id="KW-0597">Phosphoprotein</keyword>
<organism evidence="15 16">
    <name type="scientific">Inmirania thermothiophila</name>
    <dbReference type="NCBI Taxonomy" id="1750597"/>
    <lineage>
        <taxon>Bacteria</taxon>
        <taxon>Pseudomonadati</taxon>
        <taxon>Pseudomonadota</taxon>
        <taxon>Gammaproteobacteria</taxon>
        <taxon>Chromatiales</taxon>
        <taxon>Ectothiorhodospiraceae</taxon>
        <taxon>Inmirania</taxon>
    </lineage>
</organism>
<feature type="domain" description="Alpha-D-phosphohexomutase alpha/beta/alpha" evidence="12">
    <location>
        <begin position="387"/>
        <end position="516"/>
    </location>
</feature>
<dbReference type="SUPFAM" id="SSF53738">
    <property type="entry name" value="Phosphoglucomutase, first 3 domains"/>
    <property type="match status" value="3"/>
</dbReference>
<evidence type="ECO:0000256" key="3">
    <source>
        <dbReference type="ARBA" id="ARBA00004699"/>
    </source>
</evidence>
<dbReference type="InterPro" id="IPR036900">
    <property type="entry name" value="A-D-PHexomutase_C_sf"/>
</dbReference>
<comment type="catalytic activity">
    <reaction evidence="1">
        <text>alpha-D-mannose 1-phosphate = D-mannose 6-phosphate</text>
        <dbReference type="Rhea" id="RHEA:11140"/>
        <dbReference type="ChEBI" id="CHEBI:58409"/>
        <dbReference type="ChEBI" id="CHEBI:58735"/>
        <dbReference type="EC" id="5.4.2.8"/>
    </reaction>
</comment>
<keyword evidence="10" id="KW-0472">Membrane</keyword>
<feature type="domain" description="Alpha-D-phosphohexomutase alpha/beta/alpha" evidence="13">
    <location>
        <begin position="531"/>
        <end position="629"/>
    </location>
</feature>
<proteinExistence type="inferred from homology"/>
<dbReference type="FunFam" id="3.40.120.10:FF:000021">
    <property type="entry name" value="Phosphomannomutase/phosphoglucomutase"/>
    <property type="match status" value="1"/>
</dbReference>
<dbReference type="GO" id="GO:0005975">
    <property type="term" value="P:carbohydrate metabolic process"/>
    <property type="evidence" value="ECO:0007669"/>
    <property type="project" value="InterPro"/>
</dbReference>
<dbReference type="Pfam" id="PF02879">
    <property type="entry name" value="PGM_PMM_II"/>
    <property type="match status" value="1"/>
</dbReference>
<dbReference type="Pfam" id="PF02878">
    <property type="entry name" value="PGM_PMM_I"/>
    <property type="match status" value="1"/>
</dbReference>
<comment type="cofactor">
    <cofactor evidence="2">
        <name>Mg(2+)</name>
        <dbReference type="ChEBI" id="CHEBI:18420"/>
    </cofactor>
</comment>
<evidence type="ECO:0000259" key="11">
    <source>
        <dbReference type="Pfam" id="PF00408"/>
    </source>
</evidence>
<sequence>MALFGARSKAPAAGRPAGGRLGLPLLGAALWAGAGAAAAAAVLLAAALVEAQERGAQAVLGEAAARAHAGAVAAFLDGPRRTLEAVAARAEVAAALAGDAAAREAMARRLAAAFPGARVRLLPAGWDRLEEEASPPFGFADLELVRSLERGGPLPPVEVYLPGRPGAHFDLARAVPAPGGGVAGVVLAAYPQEALAAFLGRLETPGGRLELHQRGVGALAARGQAAGGAVFRAPVAGTGWEVVLQTPAVASAGPVRPLVLGVAGGAVAVIALVVFALLRVLAGAMRRDQVTILNLVRDLLARRLGTDYPVRLASSAVTVSLLIDMGREMAARTPAPAARPVPEPKPAAPAVEEVAPAAVAVEEEVAPVFGEASEAEGGSLERVPASIFRAYDIRGVVGETLTPEIVEAIGRALGTEAYERGQQSLVVGRDGRLSGPELAEALMRGIQASGRDVVDIGMVPTPVLYFATHYLGTGSGVAVTGSHNPPNYNGLKIMLAEETLSGEAIQALRARIESGDLLAGSGARERREVIDDYIDRIVGDVRPARPLRVVVDCGNGVAGAVAPRLLRELGCEVTELYCEVDGRFPNHHPDPSQPENLRDLIMAVRRQGADLGLAFDGDGDRLGVVDGGGRVVWPDRLLMLFAVDLLRRQPGAAVIYDVKCSRHLRRVIAEHGGQPMMWKTGHSLIKAAMRKTGALLAGEMSGHFFFKERWFGFDDGLYAAARLLEVLAADARSPEEVFAALPDSVTTPELRVDLAEGEQYAFIDRLLAEASFPEAEVSTIDGLRADFPDGFGLVRASNTTPCLVLRFEGDSPQALRRIQETFRKAILAVRPDLELPF</sequence>
<dbReference type="InterPro" id="IPR005844">
    <property type="entry name" value="A-D-PHexomutase_a/b/a-I"/>
</dbReference>
<reference evidence="15 16" key="1">
    <citation type="submission" date="2018-11" db="EMBL/GenBank/DDBJ databases">
        <title>Genomic Encyclopedia of Type Strains, Phase IV (KMG-IV): sequencing the most valuable type-strain genomes for metagenomic binning, comparative biology and taxonomic classification.</title>
        <authorList>
            <person name="Goeker M."/>
        </authorList>
    </citation>
    <scope>NUCLEOTIDE SEQUENCE [LARGE SCALE GENOMIC DNA]</scope>
    <source>
        <strain evidence="15 16">DSM 100275</strain>
    </source>
</reference>
<dbReference type="InterPro" id="IPR016066">
    <property type="entry name" value="A-D-PHexomutase_CS"/>
</dbReference>
<dbReference type="PROSITE" id="PS00710">
    <property type="entry name" value="PGM_PMM"/>
    <property type="match status" value="1"/>
</dbReference>
<dbReference type="InterPro" id="IPR016055">
    <property type="entry name" value="A-D-PHexomutase_a/b/a-I/II/III"/>
</dbReference>
<evidence type="ECO:0000256" key="6">
    <source>
        <dbReference type="ARBA" id="ARBA00022553"/>
    </source>
</evidence>
<dbReference type="GO" id="GO:0000287">
    <property type="term" value="F:magnesium ion binding"/>
    <property type="evidence" value="ECO:0007669"/>
    <property type="project" value="InterPro"/>
</dbReference>
<dbReference type="InterPro" id="IPR005843">
    <property type="entry name" value="A-D-PHexomutase_C"/>
</dbReference>
<name>A0A3N1Y7I7_9GAMM</name>
<keyword evidence="16" id="KW-1185">Reference proteome</keyword>
<keyword evidence="7" id="KW-0479">Metal-binding</keyword>
<dbReference type="PRINTS" id="PR00509">
    <property type="entry name" value="PGMPMM"/>
</dbReference>
<dbReference type="Pfam" id="PF02880">
    <property type="entry name" value="PGM_PMM_III"/>
    <property type="match status" value="1"/>
</dbReference>
<dbReference type="SUPFAM" id="SSF55957">
    <property type="entry name" value="Phosphoglucomutase, C-terminal domain"/>
    <property type="match status" value="1"/>
</dbReference>
<evidence type="ECO:0000256" key="7">
    <source>
        <dbReference type="ARBA" id="ARBA00022723"/>
    </source>
</evidence>
<dbReference type="PANTHER" id="PTHR43771">
    <property type="entry name" value="PHOSPHOMANNOMUTASE"/>
    <property type="match status" value="1"/>
</dbReference>
<comment type="pathway">
    <text evidence="3">Nucleotide-sugar biosynthesis; GDP-alpha-D-mannose biosynthesis; alpha-D-mannose 1-phosphate from D-fructose 6-phosphate: step 2/2.</text>
</comment>
<keyword evidence="10" id="KW-0812">Transmembrane</keyword>
<accession>A0A3N1Y7I7</accession>
<keyword evidence="8" id="KW-0460">Magnesium</keyword>
<dbReference type="GO" id="GO:0004615">
    <property type="term" value="F:phosphomannomutase activity"/>
    <property type="evidence" value="ECO:0007669"/>
    <property type="project" value="UniProtKB-EC"/>
</dbReference>
<keyword evidence="10" id="KW-1133">Transmembrane helix</keyword>
<evidence type="ECO:0000256" key="1">
    <source>
        <dbReference type="ARBA" id="ARBA00000586"/>
    </source>
</evidence>
<dbReference type="InterPro" id="IPR005846">
    <property type="entry name" value="A-D-PHexomutase_a/b/a-III"/>
</dbReference>
<dbReference type="EMBL" id="RJVI01000001">
    <property type="protein sequence ID" value="ROR34478.1"/>
    <property type="molecule type" value="Genomic_DNA"/>
</dbReference>
<comment type="similarity">
    <text evidence="4">Belongs to the phosphohexose mutase family.</text>
</comment>
<dbReference type="PANTHER" id="PTHR43771:SF2">
    <property type="entry name" value="PHOSPHOMANNOMUTASE_PHOSPHOGLUCOMUTASE"/>
    <property type="match status" value="1"/>
</dbReference>
<dbReference type="Pfam" id="PF00408">
    <property type="entry name" value="PGM_PMM_IV"/>
    <property type="match status" value="1"/>
</dbReference>
<dbReference type="InterPro" id="IPR005845">
    <property type="entry name" value="A-D-PHexomutase_a/b/a-II"/>
</dbReference>
<comment type="caution">
    <text evidence="15">The sequence shown here is derived from an EMBL/GenBank/DDBJ whole genome shotgun (WGS) entry which is preliminary data.</text>
</comment>
<evidence type="ECO:0000259" key="14">
    <source>
        <dbReference type="Pfam" id="PF02880"/>
    </source>
</evidence>